<gene>
    <name evidence="1" type="ORF">IV454_05810</name>
</gene>
<reference evidence="1 2" key="1">
    <citation type="submission" date="2020-11" db="EMBL/GenBank/DDBJ databases">
        <authorList>
            <person name="Sun Q."/>
        </authorList>
    </citation>
    <scope>NUCLEOTIDE SEQUENCE [LARGE SCALE GENOMIC DNA]</scope>
    <source>
        <strain evidence="1 2">P8398</strain>
    </source>
</reference>
<sequence>MKTANVPSLRVTPELRKAAESVLKNGESLSSFVAESLTLQIRHRRARRDFIARGQASRHAAREAGEYCSADDVLRELDAVLAQAETPSAN</sequence>
<protein>
    <submittedName>
        <fullName evidence="1">Prevent-host-death protein</fullName>
    </submittedName>
</protein>
<name>A0AA49A9W6_9BURK</name>
<accession>A0AA49A9W6</accession>
<organism evidence="1 2">
    <name type="scientific">Massilia antarctica</name>
    <dbReference type="NCBI Taxonomy" id="2765360"/>
    <lineage>
        <taxon>Bacteria</taxon>
        <taxon>Pseudomonadati</taxon>
        <taxon>Pseudomonadota</taxon>
        <taxon>Betaproteobacteria</taxon>
        <taxon>Burkholderiales</taxon>
        <taxon>Oxalobacteraceae</taxon>
        <taxon>Telluria group</taxon>
        <taxon>Massilia</taxon>
    </lineage>
</organism>
<proteinExistence type="predicted"/>
<dbReference type="EMBL" id="CP065053">
    <property type="protein sequence ID" value="QPI51065.1"/>
    <property type="molecule type" value="Genomic_DNA"/>
</dbReference>
<dbReference type="RefSeq" id="WP_206090705.1">
    <property type="nucleotide sequence ID" value="NZ_CP065053.1"/>
</dbReference>
<evidence type="ECO:0000313" key="2">
    <source>
        <dbReference type="Proteomes" id="UP000662888"/>
    </source>
</evidence>
<dbReference type="NCBIfam" id="NF041551">
    <property type="entry name" value="YlcI_YnfO_N"/>
    <property type="match status" value="1"/>
</dbReference>
<keyword evidence="2" id="KW-1185">Reference proteome</keyword>
<dbReference type="Proteomes" id="UP000662888">
    <property type="component" value="Chromosome"/>
</dbReference>
<evidence type="ECO:0000313" key="1">
    <source>
        <dbReference type="EMBL" id="QPI51065.1"/>
    </source>
</evidence>